<accession>A0A165G1J4</accession>
<dbReference type="AlphaFoldDB" id="A0A165G1J4"/>
<reference evidence="2 3" key="1">
    <citation type="journal article" date="2016" name="Mol. Biol. Evol.">
        <title>Comparative Genomics of Early-Diverging Mushroom-Forming Fungi Provides Insights into the Origins of Lignocellulose Decay Capabilities.</title>
        <authorList>
            <person name="Nagy L.G."/>
            <person name="Riley R."/>
            <person name="Tritt A."/>
            <person name="Adam C."/>
            <person name="Daum C."/>
            <person name="Floudas D."/>
            <person name="Sun H."/>
            <person name="Yadav J.S."/>
            <person name="Pangilinan J."/>
            <person name="Larsson K.H."/>
            <person name="Matsuura K."/>
            <person name="Barry K."/>
            <person name="Labutti K."/>
            <person name="Kuo R."/>
            <person name="Ohm R.A."/>
            <person name="Bhattacharya S.S."/>
            <person name="Shirouzu T."/>
            <person name="Yoshinaga Y."/>
            <person name="Martin F.M."/>
            <person name="Grigoriev I.V."/>
            <person name="Hibbett D.S."/>
        </authorList>
    </citation>
    <scope>NUCLEOTIDE SEQUENCE [LARGE SCALE GENOMIC DNA]</scope>
    <source>
        <strain evidence="2 3">HHB12029</strain>
    </source>
</reference>
<feature type="region of interest" description="Disordered" evidence="1">
    <location>
        <begin position="100"/>
        <end position="250"/>
    </location>
</feature>
<dbReference type="EMBL" id="KV426062">
    <property type="protein sequence ID" value="KZV89848.1"/>
    <property type="molecule type" value="Genomic_DNA"/>
</dbReference>
<feature type="region of interest" description="Disordered" evidence="1">
    <location>
        <begin position="54"/>
        <end position="79"/>
    </location>
</feature>
<feature type="compositionally biased region" description="Pro residues" evidence="1">
    <location>
        <begin position="194"/>
        <end position="208"/>
    </location>
</feature>
<dbReference type="Proteomes" id="UP000077266">
    <property type="component" value="Unassembled WGS sequence"/>
</dbReference>
<feature type="compositionally biased region" description="Gly residues" evidence="1">
    <location>
        <begin position="62"/>
        <end position="74"/>
    </location>
</feature>
<protein>
    <submittedName>
        <fullName evidence="2">Uncharacterized protein</fullName>
    </submittedName>
</protein>
<name>A0A165G1J4_EXIGL</name>
<keyword evidence="3" id="KW-1185">Reference proteome</keyword>
<feature type="compositionally biased region" description="Low complexity" evidence="1">
    <location>
        <begin position="174"/>
        <end position="187"/>
    </location>
</feature>
<sequence length="294" mass="31828">MVVVDLDEIDKAEASSTAPAAAADAPPPYQLHPGAAAPFIPMRFAGNIQNAGASTSSLTSYGAGGSGSASGSGGSEAPLRHAHSFGELEFNPYIQQQTIAPDAPRNGRGHSLAASYSHPLPPVPPRAQTDPAFRHSYHTGPHPFPYHQVHLDPQLRGDPSMQHPMSPARRHSNSPHPQQPMSPQHFSPQHHLHPPSPLSPSHVPPQRPPSAQRRQSDSPRPRSVLAAPPIVDQQPPPLESMTPEARAQEEGRRYHEQCAYSSTLIVLKCPSRLCPRRAPHTTFEFPLLVVMMRS</sequence>
<proteinExistence type="predicted"/>
<evidence type="ECO:0000313" key="2">
    <source>
        <dbReference type="EMBL" id="KZV89848.1"/>
    </source>
</evidence>
<evidence type="ECO:0000313" key="3">
    <source>
        <dbReference type="Proteomes" id="UP000077266"/>
    </source>
</evidence>
<organism evidence="2 3">
    <name type="scientific">Exidia glandulosa HHB12029</name>
    <dbReference type="NCBI Taxonomy" id="1314781"/>
    <lineage>
        <taxon>Eukaryota</taxon>
        <taxon>Fungi</taxon>
        <taxon>Dikarya</taxon>
        <taxon>Basidiomycota</taxon>
        <taxon>Agaricomycotina</taxon>
        <taxon>Agaricomycetes</taxon>
        <taxon>Auriculariales</taxon>
        <taxon>Exidiaceae</taxon>
        <taxon>Exidia</taxon>
    </lineage>
</organism>
<evidence type="ECO:0000256" key="1">
    <source>
        <dbReference type="SAM" id="MobiDB-lite"/>
    </source>
</evidence>
<gene>
    <name evidence="2" type="ORF">EXIGLDRAFT_136962</name>
</gene>
<dbReference type="InParanoid" id="A0A165G1J4"/>